<dbReference type="eggNOG" id="COG0537">
    <property type="taxonomic scope" value="Bacteria"/>
</dbReference>
<evidence type="ECO:0000259" key="2">
    <source>
        <dbReference type="PROSITE" id="PS51084"/>
    </source>
</evidence>
<dbReference type="EMBL" id="AZFW01000048">
    <property type="protein sequence ID" value="KRM27500.1"/>
    <property type="molecule type" value="Genomic_DNA"/>
</dbReference>
<gene>
    <name evidence="3" type="ORF">FC91_GL002513</name>
</gene>
<feature type="short sequence motif" description="Histidine triad motif" evidence="1">
    <location>
        <begin position="112"/>
        <end position="116"/>
    </location>
</feature>
<dbReference type="InterPro" id="IPR011146">
    <property type="entry name" value="HIT-like"/>
</dbReference>
<protein>
    <recommendedName>
        <fullName evidence="2">HIT domain-containing protein</fullName>
    </recommendedName>
</protein>
<evidence type="ECO:0000313" key="3">
    <source>
        <dbReference type="EMBL" id="KRM27500.1"/>
    </source>
</evidence>
<dbReference type="PROSITE" id="PS51084">
    <property type="entry name" value="HIT_2"/>
    <property type="match status" value="1"/>
</dbReference>
<evidence type="ECO:0000256" key="1">
    <source>
        <dbReference type="PROSITE-ProRule" id="PRU00464"/>
    </source>
</evidence>
<name>A0A0R1XLC5_9LACO</name>
<reference evidence="3 4" key="1">
    <citation type="journal article" date="2015" name="Genome Announc.">
        <title>Expanding the biotechnology potential of lactobacilli through comparative genomics of 213 strains and associated genera.</title>
        <authorList>
            <person name="Sun Z."/>
            <person name="Harris H.M."/>
            <person name="McCann A."/>
            <person name="Guo C."/>
            <person name="Argimon S."/>
            <person name="Zhang W."/>
            <person name="Yang X."/>
            <person name="Jeffery I.B."/>
            <person name="Cooney J.C."/>
            <person name="Kagawa T.F."/>
            <person name="Liu W."/>
            <person name="Song Y."/>
            <person name="Salvetti E."/>
            <person name="Wrobel A."/>
            <person name="Rasinkangas P."/>
            <person name="Parkhill J."/>
            <person name="Rea M.C."/>
            <person name="O'Sullivan O."/>
            <person name="Ritari J."/>
            <person name="Douillard F.P."/>
            <person name="Paul Ross R."/>
            <person name="Yang R."/>
            <person name="Briner A.E."/>
            <person name="Felis G.E."/>
            <person name="de Vos W.M."/>
            <person name="Barrangou R."/>
            <person name="Klaenhammer T.R."/>
            <person name="Caufield P.W."/>
            <person name="Cui Y."/>
            <person name="Zhang H."/>
            <person name="O'Toole P.W."/>
        </authorList>
    </citation>
    <scope>NUCLEOTIDE SEQUENCE [LARGE SCALE GENOMIC DNA]</scope>
    <source>
        <strain evidence="3 4">DSM 16991</strain>
    </source>
</reference>
<proteinExistence type="predicted"/>
<feature type="domain" description="HIT" evidence="2">
    <location>
        <begin position="25"/>
        <end position="127"/>
    </location>
</feature>
<dbReference type="AlphaFoldDB" id="A0A0R1XLC5"/>
<accession>A0A0R1XLC5</accession>
<comment type="caution">
    <text evidence="3">The sequence shown here is derived from an EMBL/GenBank/DDBJ whole genome shotgun (WGS) entry which is preliminary data.</text>
</comment>
<evidence type="ECO:0000313" key="4">
    <source>
        <dbReference type="Proteomes" id="UP000050949"/>
    </source>
</evidence>
<dbReference type="Gene3D" id="3.30.428.10">
    <property type="entry name" value="HIT-like"/>
    <property type="match status" value="1"/>
</dbReference>
<dbReference type="SUPFAM" id="SSF54197">
    <property type="entry name" value="HIT-like"/>
    <property type="match status" value="1"/>
</dbReference>
<dbReference type="GO" id="GO:0003824">
    <property type="term" value="F:catalytic activity"/>
    <property type="evidence" value="ECO:0007669"/>
    <property type="project" value="InterPro"/>
</dbReference>
<sequence>MGVRIISSTKLKEAVRLTNNCLICDRIKLIQENKNPYFVRELSTGYVVLADSQYFEGYTIFLSKRHVTELHQLASAEKLVFLEEMSLVQEACAKAFHADKMNIELLGNGDAHVHWHLFPRHNGDTAQAGPVWWTPKEIMYSDDVVKDMPRLNRLRAELNAALDGVLAARDSEVQAVRELALD</sequence>
<dbReference type="Pfam" id="PF01230">
    <property type="entry name" value="HIT"/>
    <property type="match status" value="1"/>
</dbReference>
<dbReference type="Proteomes" id="UP000050949">
    <property type="component" value="Unassembled WGS sequence"/>
</dbReference>
<dbReference type="InterPro" id="IPR036265">
    <property type="entry name" value="HIT-like_sf"/>
</dbReference>
<organism evidence="3 4">
    <name type="scientific">Schleiferilactobacillus harbinensis DSM 16991</name>
    <dbReference type="NCBI Taxonomy" id="1122147"/>
    <lineage>
        <taxon>Bacteria</taxon>
        <taxon>Bacillati</taxon>
        <taxon>Bacillota</taxon>
        <taxon>Bacilli</taxon>
        <taxon>Lactobacillales</taxon>
        <taxon>Lactobacillaceae</taxon>
        <taxon>Schleiferilactobacillus</taxon>
    </lineage>
</organism>
<dbReference type="PATRIC" id="fig|1122147.4.peg.2594"/>